<dbReference type="Pfam" id="PF00188">
    <property type="entry name" value="CAP"/>
    <property type="match status" value="1"/>
</dbReference>
<evidence type="ECO:0000313" key="3">
    <source>
        <dbReference type="Proteomes" id="UP000811899"/>
    </source>
</evidence>
<reference evidence="2 3" key="1">
    <citation type="submission" date="2021-05" db="EMBL/GenBank/DDBJ databases">
        <title>The draft genome of Geobacter pelophilus DSM 12255.</title>
        <authorList>
            <person name="Xu Z."/>
            <person name="Masuda Y."/>
            <person name="Itoh H."/>
            <person name="Senoo K."/>
        </authorList>
    </citation>
    <scope>NUCLEOTIDE SEQUENCE [LARGE SCALE GENOMIC DNA]</scope>
    <source>
        <strain evidence="2 3">DSM 12255</strain>
    </source>
</reference>
<evidence type="ECO:0000259" key="1">
    <source>
        <dbReference type="Pfam" id="PF00188"/>
    </source>
</evidence>
<dbReference type="AlphaFoldDB" id="A0AAW4L3T9"/>
<dbReference type="Gene3D" id="3.40.33.10">
    <property type="entry name" value="CAP"/>
    <property type="match status" value="1"/>
</dbReference>
<sequence length="225" mass="25235">MLSQKAHKNNLLNKILNQALVVFIFLISLQPAFANDNIMKQVTEETGEFSCLTEKEAKLFQIINEYRESYGLPPIANSRSLNKVARVHVIDLVENKPADGEDSRGLSCSLHSWSNKGSWRSVCYTKDHAYADAMWDKPREITNYTYSGDGYENAYATTDESVTPEKVLEAWKRSPSHNAILLEKEMWKGSNLLALGIGIYKNHAVIWVGSLIDPLGALPVCKSTI</sequence>
<dbReference type="Proteomes" id="UP000811899">
    <property type="component" value="Unassembled WGS sequence"/>
</dbReference>
<dbReference type="EMBL" id="JAHCVJ010000001">
    <property type="protein sequence ID" value="MBT0662901.1"/>
    <property type="molecule type" value="Genomic_DNA"/>
</dbReference>
<dbReference type="RefSeq" id="WP_214169693.1">
    <property type="nucleotide sequence ID" value="NZ_JAHCVJ010000001.1"/>
</dbReference>
<organism evidence="2 3">
    <name type="scientific">Geoanaerobacter pelophilus</name>
    <dbReference type="NCBI Taxonomy" id="60036"/>
    <lineage>
        <taxon>Bacteria</taxon>
        <taxon>Pseudomonadati</taxon>
        <taxon>Thermodesulfobacteriota</taxon>
        <taxon>Desulfuromonadia</taxon>
        <taxon>Geobacterales</taxon>
        <taxon>Geobacteraceae</taxon>
        <taxon>Geoanaerobacter</taxon>
    </lineage>
</organism>
<dbReference type="SUPFAM" id="SSF55797">
    <property type="entry name" value="PR-1-like"/>
    <property type="match status" value="1"/>
</dbReference>
<comment type="caution">
    <text evidence="2">The sequence shown here is derived from an EMBL/GenBank/DDBJ whole genome shotgun (WGS) entry which is preliminary data.</text>
</comment>
<protein>
    <submittedName>
        <fullName evidence="2">CAP domain-containing protein</fullName>
    </submittedName>
</protein>
<feature type="domain" description="SCP" evidence="1">
    <location>
        <begin position="62"/>
        <end position="105"/>
    </location>
</feature>
<accession>A0AAW4L3T9</accession>
<dbReference type="InterPro" id="IPR014044">
    <property type="entry name" value="CAP_dom"/>
</dbReference>
<keyword evidence="3" id="KW-1185">Reference proteome</keyword>
<evidence type="ECO:0000313" key="2">
    <source>
        <dbReference type="EMBL" id="MBT0662901.1"/>
    </source>
</evidence>
<gene>
    <name evidence="2" type="ORF">KI809_01205</name>
</gene>
<name>A0AAW4L3T9_9BACT</name>
<dbReference type="CDD" id="cd05379">
    <property type="entry name" value="CAP_bacterial"/>
    <property type="match status" value="1"/>
</dbReference>
<proteinExistence type="predicted"/>
<dbReference type="InterPro" id="IPR035940">
    <property type="entry name" value="CAP_sf"/>
</dbReference>